<dbReference type="AlphaFoldDB" id="A0AAW0ME18"/>
<name>A0AAW0ME18_9GOBI</name>
<evidence type="ECO:0000313" key="2">
    <source>
        <dbReference type="Proteomes" id="UP001460270"/>
    </source>
</evidence>
<accession>A0AAW0ME18</accession>
<feature type="non-terminal residue" evidence="1">
    <location>
        <position position="1"/>
    </location>
</feature>
<sequence length="64" mass="7387">NSVHRRDQTRRSESELPALHCPFLFTPAGLKTVHSNHRTRPGGQKRKNYLILTTPGLKMVHSRR</sequence>
<organism evidence="1 2">
    <name type="scientific">Mugilogobius chulae</name>
    <name type="common">yellowstripe goby</name>
    <dbReference type="NCBI Taxonomy" id="88201"/>
    <lineage>
        <taxon>Eukaryota</taxon>
        <taxon>Metazoa</taxon>
        <taxon>Chordata</taxon>
        <taxon>Craniata</taxon>
        <taxon>Vertebrata</taxon>
        <taxon>Euteleostomi</taxon>
        <taxon>Actinopterygii</taxon>
        <taxon>Neopterygii</taxon>
        <taxon>Teleostei</taxon>
        <taxon>Neoteleostei</taxon>
        <taxon>Acanthomorphata</taxon>
        <taxon>Gobiaria</taxon>
        <taxon>Gobiiformes</taxon>
        <taxon>Gobioidei</taxon>
        <taxon>Gobiidae</taxon>
        <taxon>Gobionellinae</taxon>
        <taxon>Mugilogobius</taxon>
    </lineage>
</organism>
<evidence type="ECO:0000313" key="1">
    <source>
        <dbReference type="EMBL" id="KAK7877560.1"/>
    </source>
</evidence>
<protein>
    <submittedName>
        <fullName evidence="1">Uncharacterized protein</fullName>
    </submittedName>
</protein>
<comment type="caution">
    <text evidence="1">The sequence shown here is derived from an EMBL/GenBank/DDBJ whole genome shotgun (WGS) entry which is preliminary data.</text>
</comment>
<feature type="non-terminal residue" evidence="1">
    <location>
        <position position="64"/>
    </location>
</feature>
<dbReference type="EMBL" id="JBBPFD010000685">
    <property type="protein sequence ID" value="KAK7877560.1"/>
    <property type="molecule type" value="Genomic_DNA"/>
</dbReference>
<proteinExistence type="predicted"/>
<gene>
    <name evidence="1" type="ORF">WMY93_031717</name>
</gene>
<dbReference type="Proteomes" id="UP001460270">
    <property type="component" value="Unassembled WGS sequence"/>
</dbReference>
<keyword evidence="2" id="KW-1185">Reference proteome</keyword>
<reference evidence="2" key="1">
    <citation type="submission" date="2024-04" db="EMBL/GenBank/DDBJ databases">
        <title>Salinicola lusitanus LLJ914,a marine bacterium isolated from the Okinawa Trough.</title>
        <authorList>
            <person name="Li J."/>
        </authorList>
    </citation>
    <scope>NUCLEOTIDE SEQUENCE [LARGE SCALE GENOMIC DNA]</scope>
</reference>